<dbReference type="Proteomes" id="UP000556620">
    <property type="component" value="Unassembled WGS sequence"/>
</dbReference>
<keyword evidence="1" id="KW-0472">Membrane</keyword>
<accession>A0A7W2JNY9</accession>
<comment type="caution">
    <text evidence="2">The sequence shown here is derived from an EMBL/GenBank/DDBJ whole genome shotgun (WGS) entry which is preliminary data.</text>
</comment>
<name>A0A7W2JNY9_9PSED</name>
<evidence type="ECO:0000256" key="1">
    <source>
        <dbReference type="SAM" id="Phobius"/>
    </source>
</evidence>
<reference evidence="2 3" key="1">
    <citation type="submission" date="2020-07" db="EMBL/GenBank/DDBJ databases">
        <title>Diversity of carbapenemase encoding genes among Pseudomonas putida group clinical isolates in a tertiary Brazilian hospital.</title>
        <authorList>
            <person name="Alberto-Lei F."/>
            <person name="Nodari C.S."/>
            <person name="Streling A.P."/>
            <person name="Paulino J.T."/>
            <person name="Bessa-Neto F.O."/>
            <person name="Cayo R."/>
            <person name="Gales A.C."/>
        </authorList>
    </citation>
    <scope>NUCLEOTIDE SEQUENCE [LARGE SCALE GENOMIC DNA]</scope>
    <source>
        <strain evidence="2 3">14535</strain>
    </source>
</reference>
<dbReference type="AlphaFoldDB" id="A0A7W2JNY9"/>
<keyword evidence="1" id="KW-0812">Transmembrane</keyword>
<keyword evidence="1" id="KW-1133">Transmembrane helix</keyword>
<evidence type="ECO:0008006" key="4">
    <source>
        <dbReference type="Google" id="ProtNLM"/>
    </source>
</evidence>
<dbReference type="EMBL" id="JACGCU010000072">
    <property type="protein sequence ID" value="MBA6062476.1"/>
    <property type="molecule type" value="Genomic_DNA"/>
</dbReference>
<gene>
    <name evidence="2" type="ORF">H4C44_25315</name>
</gene>
<evidence type="ECO:0000313" key="3">
    <source>
        <dbReference type="Proteomes" id="UP000556620"/>
    </source>
</evidence>
<feature type="transmembrane region" description="Helical" evidence="1">
    <location>
        <begin position="41"/>
        <end position="58"/>
    </location>
</feature>
<organism evidence="2 3">
    <name type="scientific">Pseudomonas juntendi</name>
    <dbReference type="NCBI Taxonomy" id="2666183"/>
    <lineage>
        <taxon>Bacteria</taxon>
        <taxon>Pseudomonadati</taxon>
        <taxon>Pseudomonadota</taxon>
        <taxon>Gammaproteobacteria</taxon>
        <taxon>Pseudomonadales</taxon>
        <taxon>Pseudomonadaceae</taxon>
        <taxon>Pseudomonas</taxon>
    </lineage>
</organism>
<dbReference type="Pfam" id="PF07254">
    <property type="entry name" value="Cpta_toxin"/>
    <property type="match status" value="1"/>
</dbReference>
<evidence type="ECO:0000313" key="2">
    <source>
        <dbReference type="EMBL" id="MBA6062476.1"/>
    </source>
</evidence>
<dbReference type="RefSeq" id="WP_182367402.1">
    <property type="nucleotide sequence ID" value="NZ_JACGCU010000072.1"/>
</dbReference>
<sequence length="154" mass="17394">MSSPSECYECRWQGSRRLLAVYLACQGVAWLAAWASALPAWLAFTLIIACLAHAAWALPRRILLTHEQAVTGLRRDVRGWQVYTRGGGWQPVRLCRDSMALPGLVVVRFQRTGRWLGQSQCIPPDALGADEHRRLRVRLKFSRRRWGAAALRSG</sequence>
<dbReference type="InterPro" id="IPR009883">
    <property type="entry name" value="YgfX"/>
</dbReference>
<proteinExistence type="predicted"/>
<protein>
    <recommendedName>
        <fullName evidence="4">Toxin CptA</fullName>
    </recommendedName>
</protein>